<name>A0A1B9CUF0_MYCMA</name>
<gene>
    <name evidence="3" type="ORF">A5677_03790</name>
</gene>
<protein>
    <recommendedName>
        <fullName evidence="2">PE domain-containing protein</fullName>
    </recommendedName>
</protein>
<comment type="caution">
    <text evidence="3">The sequence shown here is derived from an EMBL/GenBank/DDBJ whole genome shotgun (WGS) entry which is preliminary data.</text>
</comment>
<organism evidence="3 4">
    <name type="scientific">Mycobacterium malmoense</name>
    <dbReference type="NCBI Taxonomy" id="1780"/>
    <lineage>
        <taxon>Bacteria</taxon>
        <taxon>Bacillati</taxon>
        <taxon>Actinomycetota</taxon>
        <taxon>Actinomycetes</taxon>
        <taxon>Mycobacteriales</taxon>
        <taxon>Mycobacteriaceae</taxon>
        <taxon>Mycobacterium</taxon>
    </lineage>
</organism>
<dbReference type="RefSeq" id="WP_065483099.1">
    <property type="nucleotide sequence ID" value="NZ_MBEE01000220.1"/>
</dbReference>
<evidence type="ECO:0000256" key="1">
    <source>
        <dbReference type="SAM" id="MobiDB-lite"/>
    </source>
</evidence>
<reference evidence="3 4" key="1">
    <citation type="submission" date="2016-06" db="EMBL/GenBank/DDBJ databases">
        <authorList>
            <person name="Kjaerup R.B."/>
            <person name="Dalgaard T.S."/>
            <person name="Juul-Madsen H.R."/>
        </authorList>
    </citation>
    <scope>NUCLEOTIDE SEQUENCE [LARGE SCALE GENOMIC DNA]</scope>
    <source>
        <strain evidence="3 4">E3012</strain>
    </source>
</reference>
<feature type="domain" description="PE" evidence="2">
    <location>
        <begin position="22"/>
        <end position="90"/>
    </location>
</feature>
<feature type="region of interest" description="Disordered" evidence="1">
    <location>
        <begin position="195"/>
        <end position="237"/>
    </location>
</feature>
<dbReference type="Pfam" id="PF00934">
    <property type="entry name" value="PE"/>
    <property type="match status" value="1"/>
</dbReference>
<proteinExistence type="predicted"/>
<evidence type="ECO:0000259" key="2">
    <source>
        <dbReference type="Pfam" id="PF00934"/>
    </source>
</evidence>
<dbReference type="OrthoDB" id="4750065at2"/>
<dbReference type="InterPro" id="IPR000084">
    <property type="entry name" value="PE-PGRS_N"/>
</dbReference>
<sequence length="237" mass="22448">MEPMTHDPAAGAIGLQVVEIATQGLASGAAVSAAVTALAPAGADEVSIQAVAAFAAEGAAMLALNTAAQEEMARTGVALTDIARMYAQVDGETAGTLDSAGARIAGQTFVGPTGGGGLLRAEVLPGAGGSAPRTQPLANLVEGGPVAGPAPTVPTTSPTVPTTSPMVPGPAAMPAAASAASTLLGAGAAPLSSLGSLAQGASAGGAAGPGLASSLTGQNDEPERDDSGVRQPGQRLV</sequence>
<dbReference type="Gene3D" id="1.10.287.850">
    <property type="entry name" value="HP0062-like domain"/>
    <property type="match status" value="1"/>
</dbReference>
<dbReference type="AlphaFoldDB" id="A0A1B9CUF0"/>
<feature type="region of interest" description="Disordered" evidence="1">
    <location>
        <begin position="143"/>
        <end position="167"/>
    </location>
</feature>
<dbReference type="Proteomes" id="UP000092683">
    <property type="component" value="Unassembled WGS sequence"/>
</dbReference>
<evidence type="ECO:0000313" key="4">
    <source>
        <dbReference type="Proteomes" id="UP000092683"/>
    </source>
</evidence>
<dbReference type="EMBL" id="MBEE01000220">
    <property type="protein sequence ID" value="OCB46292.1"/>
    <property type="molecule type" value="Genomic_DNA"/>
</dbReference>
<evidence type="ECO:0000313" key="3">
    <source>
        <dbReference type="EMBL" id="OCB46292.1"/>
    </source>
</evidence>
<accession>A0A1B9CUF0</accession>